<evidence type="ECO:0000256" key="1">
    <source>
        <dbReference type="ARBA" id="ARBA00009923"/>
    </source>
</evidence>
<name>A0A8C5PNQ9_9ANUR</name>
<keyword evidence="4" id="KW-1185">Reference proteome</keyword>
<protein>
    <recommendedName>
        <fullName evidence="2">SCP domain-containing protein</fullName>
    </recommendedName>
</protein>
<dbReference type="PRINTS" id="PR00838">
    <property type="entry name" value="V5ALLERGEN"/>
</dbReference>
<dbReference type="InterPro" id="IPR014044">
    <property type="entry name" value="CAP_dom"/>
</dbReference>
<dbReference type="Ensembl" id="ENSLLET00000026506.1">
    <property type="protein sequence ID" value="ENSLLEP00000025529.1"/>
    <property type="gene ID" value="ENSLLEG00000016207.1"/>
</dbReference>
<dbReference type="Gene3D" id="3.40.33.10">
    <property type="entry name" value="CAP"/>
    <property type="match status" value="1"/>
</dbReference>
<dbReference type="InterPro" id="IPR035940">
    <property type="entry name" value="CAP_sf"/>
</dbReference>
<dbReference type="GeneTree" id="ENSGT00940000156439"/>
<evidence type="ECO:0000259" key="2">
    <source>
        <dbReference type="SMART" id="SM00198"/>
    </source>
</evidence>
<dbReference type="SMART" id="SM00198">
    <property type="entry name" value="SCP"/>
    <property type="match status" value="1"/>
</dbReference>
<dbReference type="AlphaFoldDB" id="A0A8C5PNQ9"/>
<comment type="similarity">
    <text evidence="1">Belongs to the CRISP family.</text>
</comment>
<dbReference type="SUPFAM" id="SSF55797">
    <property type="entry name" value="PR-1-like"/>
    <property type="match status" value="1"/>
</dbReference>
<dbReference type="Proteomes" id="UP000694569">
    <property type="component" value="Unplaced"/>
</dbReference>
<feature type="domain" description="SCP" evidence="2">
    <location>
        <begin position="4"/>
        <end position="139"/>
    </location>
</feature>
<organism evidence="3 4">
    <name type="scientific">Leptobrachium leishanense</name>
    <name type="common">Leishan spiny toad</name>
    <dbReference type="NCBI Taxonomy" id="445787"/>
    <lineage>
        <taxon>Eukaryota</taxon>
        <taxon>Metazoa</taxon>
        <taxon>Chordata</taxon>
        <taxon>Craniata</taxon>
        <taxon>Vertebrata</taxon>
        <taxon>Euteleostomi</taxon>
        <taxon>Amphibia</taxon>
        <taxon>Batrachia</taxon>
        <taxon>Anura</taxon>
        <taxon>Pelobatoidea</taxon>
        <taxon>Megophryidae</taxon>
        <taxon>Leptobrachium</taxon>
    </lineage>
</organism>
<dbReference type="InterPro" id="IPR001283">
    <property type="entry name" value="CRISP-related"/>
</dbReference>
<sequence>MHLQYKQFHGNAHISPFVLFIPKRWNLTLARKAQKFADTCACEHSNPADRMLRGYNLGENIVMSPTPMTWGDVCTMWINESSRFKYGHGAMEKGDVVGHYRQIANAKTSSVGCGSASCNKSPCNHFYVCQYFPAGNEETHWKRPYDAGEPCSGCRGHCDDGLCTNF</sequence>
<dbReference type="PANTHER" id="PTHR10334">
    <property type="entry name" value="CYSTEINE-RICH SECRETORY PROTEIN-RELATED"/>
    <property type="match status" value="1"/>
</dbReference>
<dbReference type="Pfam" id="PF00188">
    <property type="entry name" value="CAP"/>
    <property type="match status" value="1"/>
</dbReference>
<proteinExistence type="inferred from homology"/>
<dbReference type="InterPro" id="IPR002413">
    <property type="entry name" value="V5_allergen-like"/>
</dbReference>
<reference evidence="3" key="1">
    <citation type="submission" date="2025-08" db="UniProtKB">
        <authorList>
            <consortium name="Ensembl"/>
        </authorList>
    </citation>
    <scope>IDENTIFICATION</scope>
</reference>
<accession>A0A8C5PNQ9</accession>
<evidence type="ECO:0000313" key="4">
    <source>
        <dbReference type="Proteomes" id="UP000694569"/>
    </source>
</evidence>
<dbReference type="OrthoDB" id="737510at2759"/>
<dbReference type="PRINTS" id="PR00837">
    <property type="entry name" value="V5TPXLIKE"/>
</dbReference>
<reference evidence="3" key="2">
    <citation type="submission" date="2025-09" db="UniProtKB">
        <authorList>
            <consortium name="Ensembl"/>
        </authorList>
    </citation>
    <scope>IDENTIFICATION</scope>
</reference>
<evidence type="ECO:0000313" key="3">
    <source>
        <dbReference type="Ensembl" id="ENSLLEP00000025529.1"/>
    </source>
</evidence>